<dbReference type="Gene3D" id="1.20.1740.10">
    <property type="entry name" value="Amino acid/polyamine transporter I"/>
    <property type="match status" value="1"/>
</dbReference>
<feature type="transmembrane region" description="Helical" evidence="8">
    <location>
        <begin position="163"/>
        <end position="182"/>
    </location>
</feature>
<dbReference type="STRING" id="1121325.SAMN04515677_10128"/>
<feature type="transmembrane region" description="Helical" evidence="8">
    <location>
        <begin position="119"/>
        <end position="142"/>
    </location>
</feature>
<keyword evidence="6 8" id="KW-1133">Transmembrane helix</keyword>
<comment type="similarity">
    <text evidence="2 8">Belongs to the alanine or glycine:cation symporter (AGCS) (TC 2.A.25) family.</text>
</comment>
<feature type="transmembrane region" description="Helical" evidence="8">
    <location>
        <begin position="333"/>
        <end position="354"/>
    </location>
</feature>
<feature type="transmembrane region" description="Helical" evidence="8">
    <location>
        <begin position="37"/>
        <end position="57"/>
    </location>
</feature>
<evidence type="ECO:0000256" key="8">
    <source>
        <dbReference type="RuleBase" id="RU363064"/>
    </source>
</evidence>
<dbReference type="GO" id="GO:0005283">
    <property type="term" value="F:amino acid:sodium symporter activity"/>
    <property type="evidence" value="ECO:0007669"/>
    <property type="project" value="InterPro"/>
</dbReference>
<name>A0A1G9HYU7_9FIRM</name>
<comment type="subcellular location">
    <subcellularLocation>
        <location evidence="1 8">Cell membrane</location>
        <topology evidence="1 8">Multi-pass membrane protein</topology>
    </subcellularLocation>
</comment>
<dbReference type="PRINTS" id="PR00175">
    <property type="entry name" value="NAALASMPORT"/>
</dbReference>
<dbReference type="RefSeq" id="WP_242872346.1">
    <property type="nucleotide sequence ID" value="NZ_FNGW01000001.1"/>
</dbReference>
<evidence type="ECO:0000256" key="7">
    <source>
        <dbReference type="ARBA" id="ARBA00023136"/>
    </source>
</evidence>
<evidence type="ECO:0000256" key="6">
    <source>
        <dbReference type="ARBA" id="ARBA00022989"/>
    </source>
</evidence>
<evidence type="ECO:0000313" key="9">
    <source>
        <dbReference type="EMBL" id="SDL17976.1"/>
    </source>
</evidence>
<keyword evidence="10" id="KW-1185">Reference proteome</keyword>
<protein>
    <submittedName>
        <fullName evidence="9">Alanine or glycine:cation symporter, AGCS family</fullName>
    </submittedName>
</protein>
<keyword evidence="5 8" id="KW-0812">Transmembrane</keyword>
<dbReference type="EMBL" id="FNGW01000001">
    <property type="protein sequence ID" value="SDL17976.1"/>
    <property type="molecule type" value="Genomic_DNA"/>
</dbReference>
<keyword evidence="3 8" id="KW-0813">Transport</keyword>
<gene>
    <name evidence="9" type="ORF">SAMN04515677_10128</name>
</gene>
<evidence type="ECO:0000256" key="5">
    <source>
        <dbReference type="ARBA" id="ARBA00022692"/>
    </source>
</evidence>
<dbReference type="PANTHER" id="PTHR30330">
    <property type="entry name" value="AGSS FAMILY TRANSPORTER, SODIUM-ALANINE"/>
    <property type="match status" value="1"/>
</dbReference>
<dbReference type="Pfam" id="PF01235">
    <property type="entry name" value="Na_Ala_symp"/>
    <property type="match status" value="1"/>
</dbReference>
<feature type="transmembrane region" description="Helical" evidence="8">
    <location>
        <begin position="212"/>
        <end position="231"/>
    </location>
</feature>
<evidence type="ECO:0000256" key="3">
    <source>
        <dbReference type="ARBA" id="ARBA00022448"/>
    </source>
</evidence>
<keyword evidence="8" id="KW-0769">Symport</keyword>
<dbReference type="PROSITE" id="PS00873">
    <property type="entry name" value="NA_ALANINE_SYMP"/>
    <property type="match status" value="1"/>
</dbReference>
<feature type="transmembrane region" description="Helical" evidence="8">
    <location>
        <begin position="456"/>
        <end position="476"/>
    </location>
</feature>
<feature type="transmembrane region" description="Helical" evidence="8">
    <location>
        <begin position="78"/>
        <end position="99"/>
    </location>
</feature>
<feature type="transmembrane region" description="Helical" evidence="8">
    <location>
        <begin position="269"/>
        <end position="293"/>
    </location>
</feature>
<feature type="transmembrane region" description="Helical" evidence="8">
    <location>
        <begin position="243"/>
        <end position="263"/>
    </location>
</feature>
<accession>A0A1G9HYU7</accession>
<organism evidence="9 10">
    <name type="scientific">Romboutsia lituseburensis DSM 797</name>
    <dbReference type="NCBI Taxonomy" id="1121325"/>
    <lineage>
        <taxon>Bacteria</taxon>
        <taxon>Bacillati</taxon>
        <taxon>Bacillota</taxon>
        <taxon>Clostridia</taxon>
        <taxon>Peptostreptococcales</taxon>
        <taxon>Peptostreptococcaceae</taxon>
        <taxon>Romboutsia</taxon>
    </lineage>
</organism>
<evidence type="ECO:0000256" key="4">
    <source>
        <dbReference type="ARBA" id="ARBA00022475"/>
    </source>
</evidence>
<dbReference type="GO" id="GO:0005886">
    <property type="term" value="C:plasma membrane"/>
    <property type="evidence" value="ECO:0007669"/>
    <property type="project" value="UniProtKB-SubCell"/>
</dbReference>
<evidence type="ECO:0000256" key="1">
    <source>
        <dbReference type="ARBA" id="ARBA00004651"/>
    </source>
</evidence>
<dbReference type="NCBIfam" id="TIGR00835">
    <property type="entry name" value="agcS"/>
    <property type="match status" value="1"/>
</dbReference>
<sequence>MDQVLNSVNKFFEFIVPISDFMWNFPTNFKWYADIPILGNFAFSILLLVGTGIYFSFKTRFVQVRKFKTGLKTIIKKKTGDIGVSPFAAFLLSSAMRIGPGNIIGVTYAVSVGGPGAIFWMWVSAFFGMSVAFSEAVLAQLFKEKKDKEFVGGLPFYGRKIFGNKYWVGVLLSTIFIIYALFNLPGQTFNLYTSLGAVAEHLTGKTYDRQSVLYYVIGIIIIISVALTVFGGIRGVTRVTDKLVPVMAIVYVVIVIVIVGINFKLIPYFFISVFKGAFTPEAIFGGGFGMCLAQGVKRGLMSNEAGQGTITMAAAISENDHPCEQGFIQAIGVFLDTMIICTMTGFLVVMASVWNGDAGVVWEVIKESKITVYNASVAHLVPGIGLDNIVNAILSLCYAMFAFTTLIGLVLFAEISANCITRDNKFIMAIRGLGAILFVPFGVLSVLAGLELGNVWYISDMVNIMVVYSNVPILIVGRKMILKTLKHYEETGGKKFISKEIGIETEYWK</sequence>
<reference evidence="9 10" key="1">
    <citation type="submission" date="2016-10" db="EMBL/GenBank/DDBJ databases">
        <authorList>
            <person name="de Groot N.N."/>
        </authorList>
    </citation>
    <scope>NUCLEOTIDE SEQUENCE [LARGE SCALE GENOMIC DNA]</scope>
    <source>
        <strain evidence="9 10">DSM 797</strain>
    </source>
</reference>
<feature type="transmembrane region" description="Helical" evidence="8">
    <location>
        <begin position="426"/>
        <end position="450"/>
    </location>
</feature>
<dbReference type="PANTHER" id="PTHR30330:SF1">
    <property type="entry name" value="AMINO-ACID CARRIER PROTEIN ALST"/>
    <property type="match status" value="1"/>
</dbReference>
<dbReference type="Proteomes" id="UP000199068">
    <property type="component" value="Unassembled WGS sequence"/>
</dbReference>
<evidence type="ECO:0000313" key="10">
    <source>
        <dbReference type="Proteomes" id="UP000199068"/>
    </source>
</evidence>
<keyword evidence="7 8" id="KW-0472">Membrane</keyword>
<dbReference type="AlphaFoldDB" id="A0A1G9HYU7"/>
<proteinExistence type="inferred from homology"/>
<feature type="transmembrane region" description="Helical" evidence="8">
    <location>
        <begin position="389"/>
        <end position="414"/>
    </location>
</feature>
<dbReference type="InterPro" id="IPR001463">
    <property type="entry name" value="Na/Ala_symport"/>
</dbReference>
<keyword evidence="4 8" id="KW-1003">Cell membrane</keyword>
<evidence type="ECO:0000256" key="2">
    <source>
        <dbReference type="ARBA" id="ARBA00009261"/>
    </source>
</evidence>